<keyword evidence="2" id="KW-1185">Reference proteome</keyword>
<dbReference type="OrthoDB" id="1550603at2"/>
<evidence type="ECO:0000313" key="1">
    <source>
        <dbReference type="EMBL" id="KIP64232.1"/>
    </source>
</evidence>
<evidence type="ECO:0000313" key="2">
    <source>
        <dbReference type="Proteomes" id="UP000032046"/>
    </source>
</evidence>
<dbReference type="AlphaFoldDB" id="A0A0D0I7L4"/>
<dbReference type="GO" id="GO:0016740">
    <property type="term" value="F:transferase activity"/>
    <property type="evidence" value="ECO:0007669"/>
    <property type="project" value="UniProtKB-KW"/>
</dbReference>
<dbReference type="Pfam" id="PF08843">
    <property type="entry name" value="AbiEii"/>
    <property type="match status" value="1"/>
</dbReference>
<proteinExistence type="predicted"/>
<comment type="caution">
    <text evidence="1">The sequence shown here is derived from an EMBL/GenBank/DDBJ whole genome shotgun (WGS) entry which is preliminary data.</text>
</comment>
<dbReference type="Gene3D" id="3.10.450.620">
    <property type="entry name" value="JHP933, nucleotidyltransferase-like core domain"/>
    <property type="match status" value="1"/>
</dbReference>
<sequence length="267" mass="31369">MINRTAIQQWSEHAPWIDNAQIEQDLIICRALVSIFSDEFLASQLAFRGGTALHKLYLSPQPRYSEDIDLVQITSGPIKPIMYRLGEVLDWLPDRVTKQKRYNNTMLFRVESEIPPTVQIRLKVEINCFEHFNVLGLTKIPFKVENSWFTGEAELTTYHFEELLGTKLRALYQRKKGRDLFDLYIALQRKEVDVDKVLQCYKQYMEFVVDKAPSYKQFVNNMQEKMEDPEFTNDMQSLLRPGITFNASDAYPLIYETFIDKMEGKRD</sequence>
<accession>A0A0D0I7L4</accession>
<dbReference type="EMBL" id="JXQK01000028">
    <property type="protein sequence ID" value="KIP64232.1"/>
    <property type="molecule type" value="Genomic_DNA"/>
</dbReference>
<keyword evidence="1" id="KW-0808">Transferase</keyword>
<organism evidence="1 2">
    <name type="scientific">Prevotella pectinovora</name>
    <dbReference type="NCBI Taxonomy" id="1602169"/>
    <lineage>
        <taxon>Bacteria</taxon>
        <taxon>Pseudomonadati</taxon>
        <taxon>Bacteroidota</taxon>
        <taxon>Bacteroidia</taxon>
        <taxon>Bacteroidales</taxon>
        <taxon>Prevotellaceae</taxon>
        <taxon>Prevotella</taxon>
    </lineage>
</organism>
<reference evidence="1 2" key="1">
    <citation type="submission" date="2015-01" db="EMBL/GenBank/DDBJ databases">
        <title>Comparative genomics of non-oral Prevotella species.</title>
        <authorList>
            <person name="Accetto T."/>
            <person name="Nograsek B."/>
            <person name="Avgustin G."/>
        </authorList>
    </citation>
    <scope>NUCLEOTIDE SEQUENCE [LARGE SCALE GENOMIC DNA]</scope>
    <source>
        <strain evidence="1 2">P5-119</strain>
    </source>
</reference>
<protein>
    <submittedName>
        <fullName evidence="1">Nucleotidyltransferase</fullName>
    </submittedName>
</protein>
<name>A0A0D0I7L4_9BACT</name>
<dbReference type="RefSeq" id="WP_042517845.1">
    <property type="nucleotide sequence ID" value="NZ_DAIPDX010000006.1"/>
</dbReference>
<dbReference type="STRING" id="1602171.ST44_02545"/>
<dbReference type="Proteomes" id="UP000032046">
    <property type="component" value="Unassembled WGS sequence"/>
</dbReference>
<gene>
    <name evidence="1" type="ORF">ST44_02545</name>
</gene>
<dbReference type="InterPro" id="IPR014942">
    <property type="entry name" value="AbiEii"/>
</dbReference>